<dbReference type="OrthoDB" id="189743at2"/>
<dbReference type="Pfam" id="PF13649">
    <property type="entry name" value="Methyltransf_25"/>
    <property type="match status" value="1"/>
</dbReference>
<dbReference type="InterPro" id="IPR029063">
    <property type="entry name" value="SAM-dependent_MTases_sf"/>
</dbReference>
<dbReference type="PANTHER" id="PTHR43464">
    <property type="entry name" value="METHYLTRANSFERASE"/>
    <property type="match status" value="1"/>
</dbReference>
<dbReference type="GO" id="GO:0032259">
    <property type="term" value="P:methylation"/>
    <property type="evidence" value="ECO:0007669"/>
    <property type="project" value="UniProtKB-KW"/>
</dbReference>
<gene>
    <name evidence="5" type="ORF">SAMN05216215_102733</name>
</gene>
<evidence type="ECO:0000256" key="1">
    <source>
        <dbReference type="ARBA" id="ARBA00022603"/>
    </source>
</evidence>
<evidence type="ECO:0000256" key="3">
    <source>
        <dbReference type="ARBA" id="ARBA00022691"/>
    </source>
</evidence>
<evidence type="ECO:0000313" key="6">
    <source>
        <dbReference type="Proteomes" id="UP000199529"/>
    </source>
</evidence>
<dbReference type="GO" id="GO:0008168">
    <property type="term" value="F:methyltransferase activity"/>
    <property type="evidence" value="ECO:0007669"/>
    <property type="project" value="UniProtKB-KW"/>
</dbReference>
<dbReference type="Gene3D" id="2.20.130.10">
    <property type="entry name" value="CAC2371-like domains"/>
    <property type="match status" value="1"/>
</dbReference>
<dbReference type="InterPro" id="IPR041698">
    <property type="entry name" value="Methyltransf_25"/>
</dbReference>
<name>A0A1H3K347_9PSEU</name>
<dbReference type="RefSeq" id="WP_093269970.1">
    <property type="nucleotide sequence ID" value="NZ_FNOK01000027.1"/>
</dbReference>
<dbReference type="CDD" id="cd02440">
    <property type="entry name" value="AdoMet_MTases"/>
    <property type="match status" value="1"/>
</dbReference>
<dbReference type="PANTHER" id="PTHR43464:SF19">
    <property type="entry name" value="UBIQUINONE BIOSYNTHESIS O-METHYLTRANSFERASE, MITOCHONDRIAL"/>
    <property type="match status" value="1"/>
</dbReference>
<keyword evidence="6" id="KW-1185">Reference proteome</keyword>
<protein>
    <submittedName>
        <fullName evidence="5">Methyltransferase domain-containing protein</fullName>
    </submittedName>
</protein>
<dbReference type="AlphaFoldDB" id="A0A1H3K347"/>
<dbReference type="EMBL" id="FNOK01000027">
    <property type="protein sequence ID" value="SDY46165.1"/>
    <property type="molecule type" value="Genomic_DNA"/>
</dbReference>
<feature type="domain" description="Methyltransferase" evidence="4">
    <location>
        <begin position="47"/>
        <end position="138"/>
    </location>
</feature>
<evidence type="ECO:0000259" key="4">
    <source>
        <dbReference type="Pfam" id="PF13649"/>
    </source>
</evidence>
<accession>A0A1H3K347</accession>
<sequence>MRPNIVSANFLTDNPAIYEQRFPDPEHLAARFVDDLVHRFGAGQRLLDVGCGTGRDARCWTALGYRVTGLDSSPQMVAHAREHCPEADFVVADMRSFGPLPTDFDVITCLDSAFLYCHGNDDVDAFLRRCHEHLRPGGLLIAEMRNGAFFLGNTELLDEVREQVVAWEGVEYRSRTRLWIDHAEQLLRRERRWDWPGRTEPLIQRSAWRLLFPQEIRYFAARNGFSVVALFDEPGPRAETPWRRDAALSTRLSGDRLHVVLRRNE</sequence>
<dbReference type="STRING" id="418495.SAMN05216215_102733"/>
<reference evidence="6" key="1">
    <citation type="submission" date="2016-10" db="EMBL/GenBank/DDBJ databases">
        <authorList>
            <person name="Varghese N."/>
            <person name="Submissions S."/>
        </authorList>
    </citation>
    <scope>NUCLEOTIDE SEQUENCE [LARGE SCALE GENOMIC DNA]</scope>
    <source>
        <strain evidence="6">CGMCC 4.3530</strain>
    </source>
</reference>
<evidence type="ECO:0000313" key="5">
    <source>
        <dbReference type="EMBL" id="SDY46165.1"/>
    </source>
</evidence>
<keyword evidence="1 5" id="KW-0489">Methyltransferase</keyword>
<dbReference type="SUPFAM" id="SSF53335">
    <property type="entry name" value="S-adenosyl-L-methionine-dependent methyltransferases"/>
    <property type="match status" value="1"/>
</dbReference>
<dbReference type="Proteomes" id="UP000199529">
    <property type="component" value="Unassembled WGS sequence"/>
</dbReference>
<evidence type="ECO:0000256" key="2">
    <source>
        <dbReference type="ARBA" id="ARBA00022679"/>
    </source>
</evidence>
<dbReference type="Gene3D" id="3.40.50.150">
    <property type="entry name" value="Vaccinia Virus protein VP39"/>
    <property type="match status" value="1"/>
</dbReference>
<keyword evidence="3" id="KW-0949">S-adenosyl-L-methionine</keyword>
<keyword evidence="2 5" id="KW-0808">Transferase</keyword>
<proteinExistence type="predicted"/>
<organism evidence="5 6">
    <name type="scientific">Saccharopolyspora shandongensis</name>
    <dbReference type="NCBI Taxonomy" id="418495"/>
    <lineage>
        <taxon>Bacteria</taxon>
        <taxon>Bacillati</taxon>
        <taxon>Actinomycetota</taxon>
        <taxon>Actinomycetes</taxon>
        <taxon>Pseudonocardiales</taxon>
        <taxon>Pseudonocardiaceae</taxon>
        <taxon>Saccharopolyspora</taxon>
    </lineage>
</organism>